<feature type="compositionally biased region" description="Polar residues" evidence="1">
    <location>
        <begin position="280"/>
        <end position="289"/>
    </location>
</feature>
<feature type="region of interest" description="Disordered" evidence="1">
    <location>
        <begin position="179"/>
        <end position="206"/>
    </location>
</feature>
<proteinExistence type="predicted"/>
<accession>A0A0N0DYU6</accession>
<feature type="compositionally biased region" description="Low complexity" evidence="1">
    <location>
        <begin position="179"/>
        <end position="192"/>
    </location>
</feature>
<feature type="compositionally biased region" description="Low complexity" evidence="1">
    <location>
        <begin position="238"/>
        <end position="255"/>
    </location>
</feature>
<comment type="caution">
    <text evidence="2">The sequence shown here is derived from an EMBL/GenBank/DDBJ whole genome shotgun (WGS) entry which is preliminary data.</text>
</comment>
<evidence type="ECO:0000256" key="1">
    <source>
        <dbReference type="SAM" id="MobiDB-lite"/>
    </source>
</evidence>
<name>A0A0N0DYU6_LEPPY</name>
<feature type="region of interest" description="Disordered" evidence="1">
    <location>
        <begin position="224"/>
        <end position="266"/>
    </location>
</feature>
<sequence length="636" mass="66518">MPAPFAEVKPRSTTALAPVSPVVQRVKSGEDRIASYPSAVESQLRDTAPAGAPHLTPRLAITVAAVTSKENTPRCTYDVTCYPPKVPAATTTATTTTINAMAVQLLSKPRRSSPYLPQLSLAEGHRTSPLSANPEERAGEFNEASLCVPLSAGWVTGTPTPHLSARRLSPLSLLAVPPSSTSPAVTSTNAATRSPATCATVEETPPAASAKMVAFEQRRIPLPPPAVVANSVDDDESGNASSSNTDAGSAAATAAVISQPRKTADTKQTKFEAQRCLCTPRTQQQQRQSHLAPYPPPTGCPASCSTSSGPQDFDNDGDVRGSVLPSCSMDSTILPQKSAPTCSTSLFTSVCFDVAAEDAPRGCAPTSPRDLGTATCRLPPMPPCFSPSPPSSAIDATEAAKAGAADREQALVARDLQQWRRCSRHRQLLMRACNVADARYDAQPVTVHPSRPSLVLGSDCNDASDEHANNASAALAGLPGMTHDGEVPENTVGTPHSAVPYALSEAALRRAEDAARQQESVRHASARSRTSIISRCSTPDWAGVEGGVLFRKNEASPRRGGGSGASGRSPSLDRLFVRPSSTSVMMDSLRDGSGWSRSEVGLWAGSSRQLNLSILTFTGAPALNSFSPNSDSSLIP</sequence>
<organism evidence="2 3">
    <name type="scientific">Leptomonas pyrrhocoris</name>
    <name type="common">Firebug parasite</name>
    <dbReference type="NCBI Taxonomy" id="157538"/>
    <lineage>
        <taxon>Eukaryota</taxon>
        <taxon>Discoba</taxon>
        <taxon>Euglenozoa</taxon>
        <taxon>Kinetoplastea</taxon>
        <taxon>Metakinetoplastina</taxon>
        <taxon>Trypanosomatida</taxon>
        <taxon>Trypanosomatidae</taxon>
        <taxon>Leishmaniinae</taxon>
        <taxon>Leptomonas</taxon>
    </lineage>
</organism>
<feature type="region of interest" description="Disordered" evidence="1">
    <location>
        <begin position="552"/>
        <end position="574"/>
    </location>
</feature>
<dbReference type="OrthoDB" id="10684148at2759"/>
<evidence type="ECO:0000313" key="3">
    <source>
        <dbReference type="Proteomes" id="UP000037923"/>
    </source>
</evidence>
<evidence type="ECO:0000313" key="2">
    <source>
        <dbReference type="EMBL" id="KPA84422.1"/>
    </source>
</evidence>
<protein>
    <submittedName>
        <fullName evidence="2">Uncharacterized protein</fullName>
    </submittedName>
</protein>
<feature type="region of interest" description="Disordered" evidence="1">
    <location>
        <begin position="279"/>
        <end position="321"/>
    </location>
</feature>
<dbReference type="OMA" id="PINAMAP"/>
<gene>
    <name evidence="2" type="ORF">ABB37_02398</name>
</gene>
<dbReference type="RefSeq" id="XP_015662861.1">
    <property type="nucleotide sequence ID" value="XM_015799383.1"/>
</dbReference>
<dbReference type="VEuPathDB" id="TriTrypDB:LpyrH10_03_5490"/>
<dbReference type="AlphaFoldDB" id="A0A0N0DYU6"/>
<dbReference type="GeneID" id="26902693"/>
<dbReference type="EMBL" id="LGTL01000003">
    <property type="protein sequence ID" value="KPA84422.1"/>
    <property type="molecule type" value="Genomic_DNA"/>
</dbReference>
<keyword evidence="3" id="KW-1185">Reference proteome</keyword>
<reference evidence="2 3" key="1">
    <citation type="submission" date="2015-07" db="EMBL/GenBank/DDBJ databases">
        <title>High-quality genome of monoxenous trypanosomatid Leptomonas pyrrhocoris.</title>
        <authorList>
            <person name="Flegontov P."/>
            <person name="Butenko A."/>
            <person name="Firsov S."/>
            <person name="Vlcek C."/>
            <person name="Logacheva M.D."/>
            <person name="Field M."/>
            <person name="Filatov D."/>
            <person name="Flegontova O."/>
            <person name="Gerasimov E."/>
            <person name="Jackson A.P."/>
            <person name="Kelly S."/>
            <person name="Opperdoes F."/>
            <person name="O'Reilly A."/>
            <person name="Votypka J."/>
            <person name="Yurchenko V."/>
            <person name="Lukes J."/>
        </authorList>
    </citation>
    <scope>NUCLEOTIDE SEQUENCE [LARGE SCALE GENOMIC DNA]</scope>
    <source>
        <strain evidence="2">H10</strain>
    </source>
</reference>
<dbReference type="Proteomes" id="UP000037923">
    <property type="component" value="Unassembled WGS sequence"/>
</dbReference>